<gene>
    <name evidence="3" type="ORF">M6B38_250740</name>
    <name evidence="2" type="ORF">M6B38_262565</name>
</gene>
<keyword evidence="1" id="KW-0472">Membrane</keyword>
<keyword evidence="1" id="KW-1133">Transmembrane helix</keyword>
<feature type="transmembrane region" description="Helical" evidence="1">
    <location>
        <begin position="20"/>
        <end position="43"/>
    </location>
</feature>
<evidence type="ECO:0000256" key="1">
    <source>
        <dbReference type="SAM" id="Phobius"/>
    </source>
</evidence>
<organism evidence="3 4">
    <name type="scientific">Iris pallida</name>
    <name type="common">Sweet iris</name>
    <dbReference type="NCBI Taxonomy" id="29817"/>
    <lineage>
        <taxon>Eukaryota</taxon>
        <taxon>Viridiplantae</taxon>
        <taxon>Streptophyta</taxon>
        <taxon>Embryophyta</taxon>
        <taxon>Tracheophyta</taxon>
        <taxon>Spermatophyta</taxon>
        <taxon>Magnoliopsida</taxon>
        <taxon>Liliopsida</taxon>
        <taxon>Asparagales</taxon>
        <taxon>Iridaceae</taxon>
        <taxon>Iridoideae</taxon>
        <taxon>Irideae</taxon>
        <taxon>Iris</taxon>
    </lineage>
</organism>
<dbReference type="Proteomes" id="UP001140949">
    <property type="component" value="Unassembled WGS sequence"/>
</dbReference>
<reference evidence="3" key="1">
    <citation type="journal article" date="2023" name="GigaByte">
        <title>Genome assembly of the bearded iris, Iris pallida Lam.</title>
        <authorList>
            <person name="Bruccoleri R.E."/>
            <person name="Oakeley E.J."/>
            <person name="Faust A.M.E."/>
            <person name="Altorfer M."/>
            <person name="Dessus-Babus S."/>
            <person name="Burckhardt D."/>
            <person name="Oertli M."/>
            <person name="Naumann U."/>
            <person name="Petersen F."/>
            <person name="Wong J."/>
        </authorList>
    </citation>
    <scope>NUCLEOTIDE SEQUENCE</scope>
    <source>
        <strain evidence="3">GSM-AAB239-AS_SAM_17_03QT</strain>
    </source>
</reference>
<evidence type="ECO:0000313" key="2">
    <source>
        <dbReference type="EMBL" id="KAJ6850981.1"/>
    </source>
</evidence>
<protein>
    <submittedName>
        <fullName evidence="3">Uncharacterized protein</fullName>
    </submittedName>
</protein>
<sequence length="72" mass="7891">MTTPACTNYTYSVLAGVNAGINMALLGLIVEILASIFQILHYLQLLHPIYMLTKTHLLQVLCLSAPKTCQLS</sequence>
<reference evidence="3" key="2">
    <citation type="submission" date="2023-04" db="EMBL/GenBank/DDBJ databases">
        <authorList>
            <person name="Bruccoleri R.E."/>
            <person name="Oakeley E.J."/>
            <person name="Faust A.-M."/>
            <person name="Dessus-Babus S."/>
            <person name="Altorfer M."/>
            <person name="Burckhardt D."/>
            <person name="Oertli M."/>
            <person name="Naumann U."/>
            <person name="Petersen F."/>
            <person name="Wong J."/>
        </authorList>
    </citation>
    <scope>NUCLEOTIDE SEQUENCE</scope>
    <source>
        <strain evidence="3">GSM-AAB239-AS_SAM_17_03QT</strain>
        <tissue evidence="3">Leaf</tissue>
    </source>
</reference>
<keyword evidence="4" id="KW-1185">Reference proteome</keyword>
<name>A0AAX6IKZ7_IRIPA</name>
<evidence type="ECO:0000313" key="4">
    <source>
        <dbReference type="Proteomes" id="UP001140949"/>
    </source>
</evidence>
<keyword evidence="1" id="KW-0812">Transmembrane</keyword>
<evidence type="ECO:0000313" key="3">
    <source>
        <dbReference type="EMBL" id="KAJ6853447.1"/>
    </source>
</evidence>
<dbReference type="EMBL" id="JANAVB010002397">
    <property type="protein sequence ID" value="KAJ6850981.1"/>
    <property type="molecule type" value="Genomic_DNA"/>
</dbReference>
<dbReference type="EMBL" id="JANAVB010000645">
    <property type="protein sequence ID" value="KAJ6853447.1"/>
    <property type="molecule type" value="Genomic_DNA"/>
</dbReference>
<accession>A0AAX6IKZ7</accession>
<comment type="caution">
    <text evidence="3">The sequence shown here is derived from an EMBL/GenBank/DDBJ whole genome shotgun (WGS) entry which is preliminary data.</text>
</comment>
<proteinExistence type="predicted"/>
<dbReference type="AlphaFoldDB" id="A0AAX6IKZ7"/>